<feature type="compositionally biased region" description="Polar residues" evidence="3">
    <location>
        <begin position="414"/>
        <end position="438"/>
    </location>
</feature>
<reference evidence="6" key="2">
    <citation type="submission" date="2015-01" db="EMBL/GenBank/DDBJ databases">
        <title>Evolutionary Origins and Diversification of the Mycorrhizal Mutualists.</title>
        <authorList>
            <consortium name="DOE Joint Genome Institute"/>
            <consortium name="Mycorrhizal Genomics Consortium"/>
            <person name="Kohler A."/>
            <person name="Kuo A."/>
            <person name="Nagy L.G."/>
            <person name="Floudas D."/>
            <person name="Copeland A."/>
            <person name="Barry K.W."/>
            <person name="Cichocki N."/>
            <person name="Veneault-Fourrey C."/>
            <person name="LaButti K."/>
            <person name="Lindquist E.A."/>
            <person name="Lipzen A."/>
            <person name="Lundell T."/>
            <person name="Morin E."/>
            <person name="Murat C."/>
            <person name="Riley R."/>
            <person name="Ohm R."/>
            <person name="Sun H."/>
            <person name="Tunlid A."/>
            <person name="Henrissat B."/>
            <person name="Grigoriev I.V."/>
            <person name="Hibbett D.S."/>
            <person name="Martin F."/>
        </authorList>
    </citation>
    <scope>NUCLEOTIDE SEQUENCE [LARGE SCALE GENOMIC DNA]</scope>
    <source>
        <strain evidence="6">MAFF 305830</strain>
    </source>
</reference>
<accession>A0A0C2WMH7</accession>
<gene>
    <name evidence="5" type="ORF">M408DRAFT_329937</name>
</gene>
<dbReference type="SUPFAM" id="SSF54928">
    <property type="entry name" value="RNA-binding domain, RBD"/>
    <property type="match status" value="1"/>
</dbReference>
<dbReference type="InterPro" id="IPR000504">
    <property type="entry name" value="RRM_dom"/>
</dbReference>
<evidence type="ECO:0000256" key="2">
    <source>
        <dbReference type="PROSITE-ProRule" id="PRU00176"/>
    </source>
</evidence>
<dbReference type="SMART" id="SM00360">
    <property type="entry name" value="RRM"/>
    <property type="match status" value="1"/>
</dbReference>
<feature type="compositionally biased region" description="Basic and acidic residues" evidence="3">
    <location>
        <begin position="547"/>
        <end position="561"/>
    </location>
</feature>
<protein>
    <recommendedName>
        <fullName evidence="4">RRM domain-containing protein</fullName>
    </recommendedName>
</protein>
<dbReference type="GO" id="GO:0003723">
    <property type="term" value="F:RNA binding"/>
    <property type="evidence" value="ECO:0007669"/>
    <property type="project" value="UniProtKB-UniRule"/>
</dbReference>
<proteinExistence type="predicted"/>
<dbReference type="OrthoDB" id="48651at2759"/>
<dbReference type="PANTHER" id="PTHR23236">
    <property type="entry name" value="EUKARYOTIC TRANSLATION INITIATION FACTOR 4B/4H"/>
    <property type="match status" value="1"/>
</dbReference>
<dbReference type="InterPro" id="IPR035979">
    <property type="entry name" value="RBD_domain_sf"/>
</dbReference>
<dbReference type="InterPro" id="IPR012677">
    <property type="entry name" value="Nucleotide-bd_a/b_plait_sf"/>
</dbReference>
<feature type="compositionally biased region" description="Basic and acidic residues" evidence="3">
    <location>
        <begin position="450"/>
        <end position="464"/>
    </location>
</feature>
<feature type="compositionally biased region" description="Basic and acidic residues" evidence="3">
    <location>
        <begin position="51"/>
        <end position="65"/>
    </location>
</feature>
<dbReference type="STRING" id="933852.A0A0C2WMH7"/>
<dbReference type="Pfam" id="PF00076">
    <property type="entry name" value="RRM_1"/>
    <property type="match status" value="1"/>
</dbReference>
<feature type="compositionally biased region" description="Low complexity" evidence="3">
    <location>
        <begin position="562"/>
        <end position="585"/>
    </location>
</feature>
<dbReference type="PANTHER" id="PTHR23236:SF11">
    <property type="entry name" value="EUKARYOTIC TRANSLATION INITIATION FACTOR 4H"/>
    <property type="match status" value="1"/>
</dbReference>
<name>A0A0C2WMH7_SERVB</name>
<dbReference type="HOGENOM" id="CLU_030044_1_0_1"/>
<feature type="compositionally biased region" description="Low complexity" evidence="3">
    <location>
        <begin position="604"/>
        <end position="616"/>
    </location>
</feature>
<dbReference type="Proteomes" id="UP000054097">
    <property type="component" value="Unassembled WGS sequence"/>
</dbReference>
<dbReference type="AlphaFoldDB" id="A0A0C2WMH7"/>
<feature type="compositionally biased region" description="Low complexity" evidence="3">
    <location>
        <begin position="467"/>
        <end position="491"/>
    </location>
</feature>
<organism evidence="5 6">
    <name type="scientific">Serendipita vermifera MAFF 305830</name>
    <dbReference type="NCBI Taxonomy" id="933852"/>
    <lineage>
        <taxon>Eukaryota</taxon>
        <taxon>Fungi</taxon>
        <taxon>Dikarya</taxon>
        <taxon>Basidiomycota</taxon>
        <taxon>Agaricomycotina</taxon>
        <taxon>Agaricomycetes</taxon>
        <taxon>Sebacinales</taxon>
        <taxon>Serendipitaceae</taxon>
        <taxon>Serendipita</taxon>
    </lineage>
</organism>
<feature type="region of interest" description="Disordered" evidence="3">
    <location>
        <begin position="25"/>
        <end position="71"/>
    </location>
</feature>
<dbReference type="GO" id="GO:0005730">
    <property type="term" value="C:nucleolus"/>
    <property type="evidence" value="ECO:0007669"/>
    <property type="project" value="TreeGrafter"/>
</dbReference>
<dbReference type="PROSITE" id="PS50102">
    <property type="entry name" value="RRM"/>
    <property type="match status" value="1"/>
</dbReference>
<feature type="compositionally biased region" description="Gly residues" evidence="3">
    <location>
        <begin position="156"/>
        <end position="166"/>
    </location>
</feature>
<evidence type="ECO:0000256" key="1">
    <source>
        <dbReference type="ARBA" id="ARBA00022884"/>
    </source>
</evidence>
<evidence type="ECO:0000313" key="6">
    <source>
        <dbReference type="Proteomes" id="UP000054097"/>
    </source>
</evidence>
<feature type="compositionally biased region" description="Basic and acidic residues" evidence="3">
    <location>
        <begin position="622"/>
        <end position="631"/>
    </location>
</feature>
<keyword evidence="6" id="KW-1185">Reference proteome</keyword>
<dbReference type="Gene3D" id="3.30.70.330">
    <property type="match status" value="1"/>
</dbReference>
<feature type="compositionally biased region" description="Basic and acidic residues" evidence="3">
    <location>
        <begin position="169"/>
        <end position="188"/>
    </location>
</feature>
<evidence type="ECO:0000259" key="4">
    <source>
        <dbReference type="PROSITE" id="PS50102"/>
    </source>
</evidence>
<feature type="domain" description="RRM" evidence="4">
    <location>
        <begin position="73"/>
        <end position="148"/>
    </location>
</feature>
<evidence type="ECO:0000313" key="5">
    <source>
        <dbReference type="EMBL" id="KIM27478.1"/>
    </source>
</evidence>
<evidence type="ECO:0000256" key="3">
    <source>
        <dbReference type="SAM" id="MobiDB-lite"/>
    </source>
</evidence>
<keyword evidence="1 2" id="KW-0694">RNA-binding</keyword>
<dbReference type="EMBL" id="KN824298">
    <property type="protein sequence ID" value="KIM27478.1"/>
    <property type="molecule type" value="Genomic_DNA"/>
</dbReference>
<sequence length="631" mass="64929">MAPKKQQKMSLNEFLGDATFGSWADEMEDLPTAPALKAGGEDRGGSALSRAPDRGDRNYPPREELPLPTQPPYTAFVGNLPFDITDTELGDHFKPNEVKSAKIIRDREDKPKGFGYVEFTTVDGLKNALTMTMSQLAGRSIRVSVADAPKEREGRGGFGDRGGGSSGFDEDRQWRREGPLPTHDDRRGGGGSGGGFGRSSTSSRFDDADSGERGGFGSKFQPSGGGREREPLPPSIAEETNDWRSNMRAPAPPPPQERGPRFGSGFAGGGGGGGGGPGGDNMRRRGSGINTPTGAESRSPKVGPADLEEKWTIGSRFKPSVPASPERASADGPSAPPFTKKFGNGRPGEAKAGEGEGAGEDPADWRSAPRKTVAAPPPATGFGRGGGSIERTPSVSGPPARRKLDLLPRGQAGGDSSTPIGSPKSGENTPASATSTKPNPFGAAKPVDAAAREREITEKMERTKLTSSTAARGSRPPSRSGSRQGSRAGSPTPRSPPKGTALGLGGMGQSGPNSPAPGTPKILARPTGVPPAGRHNRAPSATMSPKRGGDDGDRGVWRRDTSNASTAPAAAASSNNTNAANAPASPVAPPERRASTIRPSFSFANAAGGKKGSGASTPPIKGSKDETATAE</sequence>
<feature type="region of interest" description="Disordered" evidence="3">
    <location>
        <begin position="145"/>
        <end position="631"/>
    </location>
</feature>
<reference evidence="5 6" key="1">
    <citation type="submission" date="2014-04" db="EMBL/GenBank/DDBJ databases">
        <authorList>
            <consortium name="DOE Joint Genome Institute"/>
            <person name="Kuo A."/>
            <person name="Zuccaro A."/>
            <person name="Kohler A."/>
            <person name="Nagy L.G."/>
            <person name="Floudas D."/>
            <person name="Copeland A."/>
            <person name="Barry K.W."/>
            <person name="Cichocki N."/>
            <person name="Veneault-Fourrey C."/>
            <person name="LaButti K."/>
            <person name="Lindquist E.A."/>
            <person name="Lipzen A."/>
            <person name="Lundell T."/>
            <person name="Morin E."/>
            <person name="Murat C."/>
            <person name="Sun H."/>
            <person name="Tunlid A."/>
            <person name="Henrissat B."/>
            <person name="Grigoriev I.V."/>
            <person name="Hibbett D.S."/>
            <person name="Martin F."/>
            <person name="Nordberg H.P."/>
            <person name="Cantor M.N."/>
            <person name="Hua S.X."/>
        </authorList>
    </citation>
    <scope>NUCLEOTIDE SEQUENCE [LARGE SCALE GENOMIC DNA]</scope>
    <source>
        <strain evidence="5 6">MAFF 305830</strain>
    </source>
</reference>
<feature type="compositionally biased region" description="Gly residues" evidence="3">
    <location>
        <begin position="265"/>
        <end position="279"/>
    </location>
</feature>